<sequence length="128" mass="14477">MKKLAEILQAELEVVRDLLTVCRWEQEALVADDIEALRAAVEKKGDLSRALAALEEERRQAARFEEADGTAPDVLEELLDLLRQAVRDLQEVNETNRLLARQSLAYTRKVLALLVPEDKSPVLMDQLV</sequence>
<keyword evidence="2" id="KW-0175">Coiled coil</keyword>
<name>A0A2T0AN52_9FIRM</name>
<organism evidence="3 4">
    <name type="scientific">Neomoorella humiferrea</name>
    <dbReference type="NCBI Taxonomy" id="676965"/>
    <lineage>
        <taxon>Bacteria</taxon>
        <taxon>Bacillati</taxon>
        <taxon>Bacillota</taxon>
        <taxon>Clostridia</taxon>
        <taxon>Neomoorellales</taxon>
        <taxon>Neomoorellaceae</taxon>
        <taxon>Neomoorella</taxon>
    </lineage>
</organism>
<keyword evidence="1" id="KW-1005">Bacterial flagellum biogenesis</keyword>
<dbReference type="Pfam" id="PF05130">
    <property type="entry name" value="FlgN"/>
    <property type="match status" value="1"/>
</dbReference>
<dbReference type="GO" id="GO:0044780">
    <property type="term" value="P:bacterial-type flagellum assembly"/>
    <property type="evidence" value="ECO:0007669"/>
    <property type="project" value="InterPro"/>
</dbReference>
<evidence type="ECO:0000313" key="3">
    <source>
        <dbReference type="EMBL" id="PRR70300.1"/>
    </source>
</evidence>
<dbReference type="InterPro" id="IPR007809">
    <property type="entry name" value="FlgN-like"/>
</dbReference>
<dbReference type="Proteomes" id="UP000238415">
    <property type="component" value="Unassembled WGS sequence"/>
</dbReference>
<dbReference type="AlphaFoldDB" id="A0A2T0AN52"/>
<keyword evidence="4" id="KW-1185">Reference proteome</keyword>
<gene>
    <name evidence="3" type="ORF">MOHU_20910</name>
</gene>
<dbReference type="InterPro" id="IPR036679">
    <property type="entry name" value="FlgN-like_sf"/>
</dbReference>
<proteinExistence type="predicted"/>
<reference evidence="3 4" key="1">
    <citation type="submission" date="2018-03" db="EMBL/GenBank/DDBJ databases">
        <title>Genome sequence of Moorella humiferrea DSM 23265.</title>
        <authorList>
            <person name="Poehlein A."/>
            <person name="Daniel R."/>
        </authorList>
    </citation>
    <scope>NUCLEOTIDE SEQUENCE [LARGE SCALE GENOMIC DNA]</scope>
    <source>
        <strain evidence="3 4">DSM 23265</strain>
    </source>
</reference>
<dbReference type="RefSeq" id="WP_106006010.1">
    <property type="nucleotide sequence ID" value="NZ_CP136419.1"/>
</dbReference>
<feature type="coiled-coil region" evidence="2">
    <location>
        <begin position="37"/>
        <end position="102"/>
    </location>
</feature>
<evidence type="ECO:0000256" key="1">
    <source>
        <dbReference type="ARBA" id="ARBA00022795"/>
    </source>
</evidence>
<evidence type="ECO:0000313" key="4">
    <source>
        <dbReference type="Proteomes" id="UP000238415"/>
    </source>
</evidence>
<accession>A0A2T0AN52</accession>
<dbReference type="OrthoDB" id="1724963at2"/>
<dbReference type="EMBL" id="PVXM01000049">
    <property type="protein sequence ID" value="PRR70300.1"/>
    <property type="molecule type" value="Genomic_DNA"/>
</dbReference>
<protein>
    <submittedName>
        <fullName evidence="3">FlgN protein</fullName>
    </submittedName>
</protein>
<dbReference type="SUPFAM" id="SSF140566">
    <property type="entry name" value="FlgN-like"/>
    <property type="match status" value="1"/>
</dbReference>
<evidence type="ECO:0000256" key="2">
    <source>
        <dbReference type="SAM" id="Coils"/>
    </source>
</evidence>
<comment type="caution">
    <text evidence="3">The sequence shown here is derived from an EMBL/GenBank/DDBJ whole genome shotgun (WGS) entry which is preliminary data.</text>
</comment>
<dbReference type="Gene3D" id="1.20.58.300">
    <property type="entry name" value="FlgN-like"/>
    <property type="match status" value="1"/>
</dbReference>